<sequence>MVKNRFSINATILVLSLGLMFFTANLITAKANNEEKIISYPGHVIPYDDLRELEKDSPIIVQASFTGERETVYPNITEGKLFRSDSLVEIHNVFKGDLENQDKIIVYEPAIIDEDNNYVTIDGYKLMDENGTYTLLLKPVKNKEGYAISGMYQGKYNNNIQKNGKNVTRSLDYEALSEVDYFGENIDHFKRLKEKVVEKYEVLSD</sequence>
<organism evidence="1 2">
    <name type="scientific">Brevibacillus invocatus</name>
    <dbReference type="NCBI Taxonomy" id="173959"/>
    <lineage>
        <taxon>Bacteria</taxon>
        <taxon>Bacillati</taxon>
        <taxon>Bacillota</taxon>
        <taxon>Bacilli</taxon>
        <taxon>Bacillales</taxon>
        <taxon>Paenibacillaceae</taxon>
        <taxon>Brevibacillus</taxon>
    </lineage>
</organism>
<evidence type="ECO:0000313" key="1">
    <source>
        <dbReference type="EMBL" id="RNB74809.1"/>
    </source>
</evidence>
<protein>
    <submittedName>
        <fullName evidence="1">Uncharacterized protein</fullName>
    </submittedName>
</protein>
<dbReference type="AlphaFoldDB" id="A0A3M8CGR0"/>
<dbReference type="Proteomes" id="UP000282028">
    <property type="component" value="Unassembled WGS sequence"/>
</dbReference>
<evidence type="ECO:0000313" key="2">
    <source>
        <dbReference type="Proteomes" id="UP000282028"/>
    </source>
</evidence>
<keyword evidence="2" id="KW-1185">Reference proteome</keyword>
<gene>
    <name evidence="1" type="ORF">EDM52_08775</name>
</gene>
<accession>A0A3M8CGR0</accession>
<dbReference type="RefSeq" id="WP_122908627.1">
    <property type="nucleotide sequence ID" value="NZ_CBCSBE010000005.1"/>
</dbReference>
<proteinExistence type="predicted"/>
<dbReference type="OrthoDB" id="2611907at2"/>
<dbReference type="EMBL" id="RHHR01000013">
    <property type="protein sequence ID" value="RNB74809.1"/>
    <property type="molecule type" value="Genomic_DNA"/>
</dbReference>
<reference evidence="1 2" key="1">
    <citation type="submission" date="2018-10" db="EMBL/GenBank/DDBJ databases">
        <title>Phylogenomics of Brevibacillus.</title>
        <authorList>
            <person name="Dunlap C."/>
        </authorList>
    </citation>
    <scope>NUCLEOTIDE SEQUENCE [LARGE SCALE GENOMIC DNA]</scope>
    <source>
        <strain evidence="1 2">JCM 12215</strain>
    </source>
</reference>
<name>A0A3M8CGR0_9BACL</name>
<comment type="caution">
    <text evidence="1">The sequence shown here is derived from an EMBL/GenBank/DDBJ whole genome shotgun (WGS) entry which is preliminary data.</text>
</comment>